<comment type="caution">
    <text evidence="4">The sequence shown here is derived from an EMBL/GenBank/DDBJ whole genome shotgun (WGS) entry which is preliminary data.</text>
</comment>
<evidence type="ECO:0000259" key="3">
    <source>
        <dbReference type="PROSITE" id="PS51123"/>
    </source>
</evidence>
<accession>A0A964W4N4</accession>
<feature type="transmembrane region" description="Helical" evidence="2">
    <location>
        <begin position="21"/>
        <end position="47"/>
    </location>
</feature>
<evidence type="ECO:0000313" key="4">
    <source>
        <dbReference type="EMBL" id="MVX66487.1"/>
    </source>
</evidence>
<evidence type="ECO:0000313" key="5">
    <source>
        <dbReference type="Proteomes" id="UP000656077"/>
    </source>
</evidence>
<evidence type="ECO:0000256" key="1">
    <source>
        <dbReference type="PROSITE-ProRule" id="PRU00473"/>
    </source>
</evidence>
<proteinExistence type="predicted"/>
<protein>
    <submittedName>
        <fullName evidence="4">OmpA family protein</fullName>
    </submittedName>
</protein>
<dbReference type="InterPro" id="IPR006665">
    <property type="entry name" value="OmpA-like"/>
</dbReference>
<dbReference type="InterPro" id="IPR036737">
    <property type="entry name" value="OmpA-like_sf"/>
</dbReference>
<dbReference type="Gene3D" id="3.30.1330.60">
    <property type="entry name" value="OmpA-like domain"/>
    <property type="match status" value="1"/>
</dbReference>
<dbReference type="EMBL" id="WSRQ01000058">
    <property type="protein sequence ID" value="MVX66487.1"/>
    <property type="molecule type" value="Genomic_DNA"/>
</dbReference>
<dbReference type="GO" id="GO:0016020">
    <property type="term" value="C:membrane"/>
    <property type="evidence" value="ECO:0007669"/>
    <property type="project" value="UniProtKB-UniRule"/>
</dbReference>
<reference evidence="4" key="1">
    <citation type="submission" date="2019-12" db="EMBL/GenBank/DDBJ databases">
        <title>Microbes associate with the intestines of laboratory mice.</title>
        <authorList>
            <person name="Navarre W."/>
            <person name="Wong E."/>
        </authorList>
    </citation>
    <scope>NUCLEOTIDE SEQUENCE</scope>
    <source>
        <strain evidence="4">NM79_F5</strain>
    </source>
</reference>
<dbReference type="SUPFAM" id="SSF103088">
    <property type="entry name" value="OmpA-like"/>
    <property type="match status" value="1"/>
</dbReference>
<gene>
    <name evidence="4" type="ORF">GKZ28_22690</name>
</gene>
<feature type="domain" description="OmpA-like" evidence="3">
    <location>
        <begin position="79"/>
        <end position="214"/>
    </location>
</feature>
<dbReference type="PROSITE" id="PS51123">
    <property type="entry name" value="OMPA_2"/>
    <property type="match status" value="1"/>
</dbReference>
<dbReference type="Proteomes" id="UP000656077">
    <property type="component" value="Unassembled WGS sequence"/>
</dbReference>
<sequence length="229" mass="26513">MKIRSRRYGRTLEEPSYWSSFVDIMTTVTLVFFFIMIVSTAISSIFVDNIAQKRLELYKAIQDKLDSNKVDQNVIKFDDKEGKINIGTETFFDSGQWNLKKDGIDTANTIGNIFYQLLSDPSIQDQIQYIEIVGHTDYVGDTISNRRLSTERAMSFLNQLMPRDSELENKFGNKFKASGMSEFETNNTKELRDRTDDNGDETQRKIEIKMVFSNKDVENAVMERFIGKK</sequence>
<name>A0A964W4N4_9CLOT</name>
<keyword evidence="2" id="KW-0812">Transmembrane</keyword>
<keyword evidence="2" id="KW-1133">Transmembrane helix</keyword>
<evidence type="ECO:0000256" key="2">
    <source>
        <dbReference type="SAM" id="Phobius"/>
    </source>
</evidence>
<dbReference type="AlphaFoldDB" id="A0A964W4N4"/>
<keyword evidence="1 2" id="KW-0472">Membrane</keyword>
<dbReference type="RefSeq" id="WP_160361036.1">
    <property type="nucleotide sequence ID" value="NZ_WSRQ01000058.1"/>
</dbReference>
<organism evidence="4 5">
    <name type="scientific">Clostridium chromiireducens</name>
    <dbReference type="NCBI Taxonomy" id="225345"/>
    <lineage>
        <taxon>Bacteria</taxon>
        <taxon>Bacillati</taxon>
        <taxon>Bacillota</taxon>
        <taxon>Clostridia</taxon>
        <taxon>Eubacteriales</taxon>
        <taxon>Clostridiaceae</taxon>
        <taxon>Clostridium</taxon>
    </lineage>
</organism>